<accession>A0ABR3ELX1</accession>
<sequence length="145" mass="16314">MSKCSLTPVECSPGVVFVRPQHIIPHLTTVIGDKGVIEALCFPYSYGGQRVSLLRLARQPLPSLLLLLEPVVTDILNFTGWGSEESVLEFIRWLKSLLPDPEYHSKTVSLMQQVRDWTIRTGSQHHRSPDYMEICQILDEAGIGN</sequence>
<evidence type="ECO:0000313" key="1">
    <source>
        <dbReference type="EMBL" id="KAL0563889.1"/>
    </source>
</evidence>
<proteinExistence type="predicted"/>
<gene>
    <name evidence="1" type="ORF">V5O48_018172</name>
</gene>
<name>A0ABR3ELX1_9AGAR</name>
<dbReference type="Proteomes" id="UP001465976">
    <property type="component" value="Unassembled WGS sequence"/>
</dbReference>
<organism evidence="1 2">
    <name type="scientific">Marasmius crinis-equi</name>
    <dbReference type="NCBI Taxonomy" id="585013"/>
    <lineage>
        <taxon>Eukaryota</taxon>
        <taxon>Fungi</taxon>
        <taxon>Dikarya</taxon>
        <taxon>Basidiomycota</taxon>
        <taxon>Agaricomycotina</taxon>
        <taxon>Agaricomycetes</taxon>
        <taxon>Agaricomycetidae</taxon>
        <taxon>Agaricales</taxon>
        <taxon>Marasmiineae</taxon>
        <taxon>Marasmiaceae</taxon>
        <taxon>Marasmius</taxon>
    </lineage>
</organism>
<protein>
    <submittedName>
        <fullName evidence="1">Uncharacterized protein</fullName>
    </submittedName>
</protein>
<keyword evidence="2" id="KW-1185">Reference proteome</keyword>
<evidence type="ECO:0000313" key="2">
    <source>
        <dbReference type="Proteomes" id="UP001465976"/>
    </source>
</evidence>
<comment type="caution">
    <text evidence="1">The sequence shown here is derived from an EMBL/GenBank/DDBJ whole genome shotgun (WGS) entry which is preliminary data.</text>
</comment>
<feature type="non-terminal residue" evidence="1">
    <location>
        <position position="145"/>
    </location>
</feature>
<reference evidence="1 2" key="1">
    <citation type="submission" date="2024-02" db="EMBL/GenBank/DDBJ databases">
        <title>A draft genome for the cacao thread blight pathogen Marasmius crinis-equi.</title>
        <authorList>
            <person name="Cohen S.P."/>
            <person name="Baruah I.K."/>
            <person name="Amoako-Attah I."/>
            <person name="Bukari Y."/>
            <person name="Meinhardt L.W."/>
            <person name="Bailey B.A."/>
        </authorList>
    </citation>
    <scope>NUCLEOTIDE SEQUENCE [LARGE SCALE GENOMIC DNA]</scope>
    <source>
        <strain evidence="1 2">GH-76</strain>
    </source>
</reference>
<dbReference type="EMBL" id="JBAHYK010003125">
    <property type="protein sequence ID" value="KAL0563889.1"/>
    <property type="molecule type" value="Genomic_DNA"/>
</dbReference>